<comment type="caution">
    <text evidence="2">The sequence shown here is derived from an EMBL/GenBank/DDBJ whole genome shotgun (WGS) entry which is preliminary data.</text>
</comment>
<dbReference type="Pfam" id="PF04014">
    <property type="entry name" value="MazE_antitoxin"/>
    <property type="match status" value="1"/>
</dbReference>
<evidence type="ECO:0000259" key="1">
    <source>
        <dbReference type="SMART" id="SM00966"/>
    </source>
</evidence>
<evidence type="ECO:0000313" key="3">
    <source>
        <dbReference type="Proteomes" id="UP000600449"/>
    </source>
</evidence>
<evidence type="ECO:0000313" key="2">
    <source>
        <dbReference type="EMBL" id="GGK20200.1"/>
    </source>
</evidence>
<dbReference type="GO" id="GO:0003677">
    <property type="term" value="F:DNA binding"/>
    <property type="evidence" value="ECO:0007669"/>
    <property type="project" value="InterPro"/>
</dbReference>
<dbReference type="SUPFAM" id="SSF89447">
    <property type="entry name" value="AbrB/MazE/MraZ-like"/>
    <property type="match status" value="1"/>
</dbReference>
<sequence>MLAMKVNLVAIGNSKGIRLPASVIKQCGFGDQIEMRVEGDKVVLQPVRKVRDGWDEACARMAAAGDDATLLDDMPATSWDDEEWEW</sequence>
<organism evidence="2 3">
    <name type="scientific">Salinarimonas ramus</name>
    <dbReference type="NCBI Taxonomy" id="690164"/>
    <lineage>
        <taxon>Bacteria</taxon>
        <taxon>Pseudomonadati</taxon>
        <taxon>Pseudomonadota</taxon>
        <taxon>Alphaproteobacteria</taxon>
        <taxon>Hyphomicrobiales</taxon>
        <taxon>Salinarimonadaceae</taxon>
        <taxon>Salinarimonas</taxon>
    </lineage>
</organism>
<dbReference type="AlphaFoldDB" id="A0A917V255"/>
<accession>A0A917V255</accession>
<dbReference type="InterPro" id="IPR007159">
    <property type="entry name" value="SpoVT-AbrB_dom"/>
</dbReference>
<dbReference type="SMART" id="SM00966">
    <property type="entry name" value="SpoVT_AbrB"/>
    <property type="match status" value="1"/>
</dbReference>
<keyword evidence="3" id="KW-1185">Reference proteome</keyword>
<name>A0A917V255_9HYPH</name>
<dbReference type="InterPro" id="IPR037914">
    <property type="entry name" value="SpoVT-AbrB_sf"/>
</dbReference>
<protein>
    <recommendedName>
        <fullName evidence="1">SpoVT-AbrB domain-containing protein</fullName>
    </recommendedName>
</protein>
<feature type="domain" description="SpoVT-AbrB" evidence="1">
    <location>
        <begin position="9"/>
        <end position="52"/>
    </location>
</feature>
<dbReference type="Proteomes" id="UP000600449">
    <property type="component" value="Unassembled WGS sequence"/>
</dbReference>
<gene>
    <name evidence="2" type="ORF">GCM10011322_03610</name>
</gene>
<dbReference type="EMBL" id="BMMF01000001">
    <property type="protein sequence ID" value="GGK20200.1"/>
    <property type="molecule type" value="Genomic_DNA"/>
</dbReference>
<reference evidence="2 3" key="1">
    <citation type="journal article" date="2014" name="Int. J. Syst. Evol. Microbiol.">
        <title>Complete genome sequence of Corynebacterium casei LMG S-19264T (=DSM 44701T), isolated from a smear-ripened cheese.</title>
        <authorList>
            <consortium name="US DOE Joint Genome Institute (JGI-PGF)"/>
            <person name="Walter F."/>
            <person name="Albersmeier A."/>
            <person name="Kalinowski J."/>
            <person name="Ruckert C."/>
        </authorList>
    </citation>
    <scope>NUCLEOTIDE SEQUENCE [LARGE SCALE GENOMIC DNA]</scope>
    <source>
        <strain evidence="2 3">CGMCC 1.9161</strain>
    </source>
</reference>
<dbReference type="Gene3D" id="2.10.260.10">
    <property type="match status" value="1"/>
</dbReference>
<proteinExistence type="predicted"/>